<feature type="region of interest" description="Disordered" evidence="1">
    <location>
        <begin position="14"/>
        <end position="33"/>
    </location>
</feature>
<protein>
    <submittedName>
        <fullName evidence="3">Uncharacterized protein</fullName>
    </submittedName>
</protein>
<dbReference type="Proteomes" id="UP000095287">
    <property type="component" value="Unplaced"/>
</dbReference>
<evidence type="ECO:0000256" key="1">
    <source>
        <dbReference type="SAM" id="MobiDB-lite"/>
    </source>
</evidence>
<name>A0A1I8AIE3_9BILA</name>
<evidence type="ECO:0000313" key="3">
    <source>
        <dbReference type="WBParaSite" id="L893_g578.t1"/>
    </source>
</evidence>
<reference evidence="3" key="1">
    <citation type="submission" date="2016-11" db="UniProtKB">
        <authorList>
            <consortium name="WormBaseParasite"/>
        </authorList>
    </citation>
    <scope>IDENTIFICATION</scope>
</reference>
<keyword evidence="2" id="KW-1185">Reference proteome</keyword>
<dbReference type="AlphaFoldDB" id="A0A1I8AIE3"/>
<proteinExistence type="predicted"/>
<sequence length="103" mass="11631">MHLSRKHLVLVDNDHSEAESDTRDVCEGRSRKPASRTYTEVLKTIGKAGTPTLQRGCPLRIGERRRAAIGESVERPHYNIIDWLLVTQQMLQLVTARANIGIQ</sequence>
<organism evidence="2 3">
    <name type="scientific">Steinernema glaseri</name>
    <dbReference type="NCBI Taxonomy" id="37863"/>
    <lineage>
        <taxon>Eukaryota</taxon>
        <taxon>Metazoa</taxon>
        <taxon>Ecdysozoa</taxon>
        <taxon>Nematoda</taxon>
        <taxon>Chromadorea</taxon>
        <taxon>Rhabditida</taxon>
        <taxon>Tylenchina</taxon>
        <taxon>Panagrolaimomorpha</taxon>
        <taxon>Strongyloidoidea</taxon>
        <taxon>Steinernematidae</taxon>
        <taxon>Steinernema</taxon>
    </lineage>
</organism>
<feature type="compositionally biased region" description="Basic and acidic residues" evidence="1">
    <location>
        <begin position="14"/>
        <end position="30"/>
    </location>
</feature>
<accession>A0A1I8AIE3</accession>
<dbReference type="WBParaSite" id="L893_g578.t1">
    <property type="protein sequence ID" value="L893_g578.t1"/>
    <property type="gene ID" value="L893_g578"/>
</dbReference>
<evidence type="ECO:0000313" key="2">
    <source>
        <dbReference type="Proteomes" id="UP000095287"/>
    </source>
</evidence>